<dbReference type="InterPro" id="IPR050438">
    <property type="entry name" value="LMW_PTPase"/>
</dbReference>
<gene>
    <name evidence="6" type="ORF">C8C77_102191</name>
</gene>
<feature type="domain" description="Phosphotyrosine protein phosphatase I" evidence="5">
    <location>
        <begin position="12"/>
        <end position="162"/>
    </location>
</feature>
<keyword evidence="3" id="KW-0904">Protein phosphatase</keyword>
<evidence type="ECO:0000256" key="4">
    <source>
        <dbReference type="PIRSR" id="PIRSR617867-1"/>
    </source>
</evidence>
<dbReference type="SUPFAM" id="SSF52788">
    <property type="entry name" value="Phosphotyrosine protein phosphatases I"/>
    <property type="match status" value="1"/>
</dbReference>
<dbReference type="PANTHER" id="PTHR11717">
    <property type="entry name" value="LOW MOLECULAR WEIGHT PROTEIN TYROSINE PHOSPHATASE"/>
    <property type="match status" value="1"/>
</dbReference>
<dbReference type="CDD" id="cd16344">
    <property type="entry name" value="LMWPAP"/>
    <property type="match status" value="1"/>
</dbReference>
<name>A0A4R7Z7C6_9FIRM</name>
<dbReference type="Pfam" id="PF01451">
    <property type="entry name" value="LMWPc"/>
    <property type="match status" value="1"/>
</dbReference>
<evidence type="ECO:0000256" key="2">
    <source>
        <dbReference type="ARBA" id="ARBA00022801"/>
    </source>
</evidence>
<comment type="similarity">
    <text evidence="1">Belongs to the low molecular weight phosphotyrosine protein phosphatase family.</text>
</comment>
<comment type="caution">
    <text evidence="6">The sequence shown here is derived from an EMBL/GenBank/DDBJ whole genome shotgun (WGS) entry which is preliminary data.</text>
</comment>
<organism evidence="6 7">
    <name type="scientific">Halanaerobium saccharolyticum</name>
    <dbReference type="NCBI Taxonomy" id="43595"/>
    <lineage>
        <taxon>Bacteria</taxon>
        <taxon>Bacillati</taxon>
        <taxon>Bacillota</taxon>
        <taxon>Clostridia</taxon>
        <taxon>Halanaerobiales</taxon>
        <taxon>Halanaerobiaceae</taxon>
        <taxon>Halanaerobium</taxon>
    </lineage>
</organism>
<dbReference type="InterPro" id="IPR017867">
    <property type="entry name" value="Tyr_phospatase_low_mol_wt"/>
</dbReference>
<evidence type="ECO:0000313" key="6">
    <source>
        <dbReference type="EMBL" id="TDW07389.1"/>
    </source>
</evidence>
<feature type="active site" description="Nucleophile" evidence="4">
    <location>
        <position position="18"/>
    </location>
</feature>
<proteinExistence type="inferred from homology"/>
<feature type="active site" evidence="4">
    <location>
        <position position="24"/>
    </location>
</feature>
<evidence type="ECO:0000256" key="3">
    <source>
        <dbReference type="ARBA" id="ARBA00022912"/>
    </source>
</evidence>
<dbReference type="PRINTS" id="PR00719">
    <property type="entry name" value="LMWPTPASE"/>
</dbReference>
<dbReference type="GO" id="GO:0004725">
    <property type="term" value="F:protein tyrosine phosphatase activity"/>
    <property type="evidence" value="ECO:0007669"/>
    <property type="project" value="InterPro"/>
</dbReference>
<dbReference type="InterPro" id="IPR023485">
    <property type="entry name" value="Ptyr_pPase"/>
</dbReference>
<evidence type="ECO:0000259" key="5">
    <source>
        <dbReference type="SMART" id="SM00226"/>
    </source>
</evidence>
<accession>A0A4R7Z7C6</accession>
<reference evidence="6 7" key="1">
    <citation type="submission" date="2019-03" db="EMBL/GenBank/DDBJ databases">
        <title>Subsurface microbial communities from deep shales in Ohio and West Virginia, USA.</title>
        <authorList>
            <person name="Wrighton K."/>
        </authorList>
    </citation>
    <scope>NUCLEOTIDE SEQUENCE [LARGE SCALE GENOMIC DNA]</scope>
    <source>
        <strain evidence="6 7">MSL9.2</strain>
    </source>
</reference>
<evidence type="ECO:0000313" key="7">
    <source>
        <dbReference type="Proteomes" id="UP000294697"/>
    </source>
</evidence>
<keyword evidence="2" id="KW-0378">Hydrolase</keyword>
<dbReference type="EMBL" id="SODA01000002">
    <property type="protein sequence ID" value="TDW07389.1"/>
    <property type="molecule type" value="Genomic_DNA"/>
</dbReference>
<dbReference type="PANTHER" id="PTHR11717:SF31">
    <property type="entry name" value="LOW MOLECULAR WEIGHT PROTEIN-TYROSINE-PHOSPHATASE ETP-RELATED"/>
    <property type="match status" value="1"/>
</dbReference>
<evidence type="ECO:0000256" key="1">
    <source>
        <dbReference type="ARBA" id="ARBA00011063"/>
    </source>
</evidence>
<dbReference type="Proteomes" id="UP000294697">
    <property type="component" value="Unassembled WGS sequence"/>
</dbReference>
<protein>
    <submittedName>
        <fullName evidence="6">Protein-tyrosine phosphatase</fullName>
    </submittedName>
</protein>
<dbReference type="InterPro" id="IPR036196">
    <property type="entry name" value="Ptyr_pPase_sf"/>
</dbReference>
<sequence>MIILSQEVETIKKILFVCTGNTCRSPMAEYLLKDLISENEELKLKKWEVLSAGISAVKGAEANEKASSVMKELNIDLSEHISHNIDEIELGQEDLIITMTRKHSRALVLRHPDLADKIFTLKELSELDTDSRDIQDPFGLSEAVYRKTRDEIQENLRFSLKKLKNIELIEED</sequence>
<dbReference type="SMART" id="SM00226">
    <property type="entry name" value="LMWPc"/>
    <property type="match status" value="1"/>
</dbReference>
<feature type="active site" description="Proton donor" evidence="4">
    <location>
        <position position="136"/>
    </location>
</feature>
<dbReference type="OrthoDB" id="9784339at2"/>
<dbReference type="AlphaFoldDB" id="A0A4R7Z7C6"/>
<dbReference type="Gene3D" id="3.40.50.2300">
    <property type="match status" value="1"/>
</dbReference>
<dbReference type="RefSeq" id="WP_111571781.1">
    <property type="nucleotide sequence ID" value="NZ_QLME01000006.1"/>
</dbReference>